<evidence type="ECO:0000256" key="2">
    <source>
        <dbReference type="ARBA" id="ARBA00022679"/>
    </source>
</evidence>
<dbReference type="GO" id="GO:0008173">
    <property type="term" value="F:RNA methyltransferase activity"/>
    <property type="evidence" value="ECO:0007669"/>
    <property type="project" value="InterPro"/>
</dbReference>
<comment type="caution">
    <text evidence="4">The sequence shown here is derived from an EMBL/GenBank/DDBJ whole genome shotgun (WGS) entry which is preliminary data.</text>
</comment>
<evidence type="ECO:0000313" key="5">
    <source>
        <dbReference type="Proteomes" id="UP000318053"/>
    </source>
</evidence>
<evidence type="ECO:0000313" key="4">
    <source>
        <dbReference type="EMBL" id="TWT65380.1"/>
    </source>
</evidence>
<keyword evidence="1 4" id="KW-0489">Methyltransferase</keyword>
<dbReference type="SUPFAM" id="SSF55315">
    <property type="entry name" value="L30e-like"/>
    <property type="match status" value="1"/>
</dbReference>
<dbReference type="InterPro" id="IPR051259">
    <property type="entry name" value="rRNA_Methyltransferase"/>
</dbReference>
<dbReference type="InterPro" id="IPR029026">
    <property type="entry name" value="tRNA_m1G_MTases_N"/>
</dbReference>
<accession>A0A5C5XR59</accession>
<protein>
    <submittedName>
        <fullName evidence="4">23S rRNA (Guanosine-2'-O-)-methyltransferase RlmB</fullName>
        <ecNumber evidence="4">2.1.1.185</ecNumber>
    </submittedName>
</protein>
<dbReference type="OrthoDB" id="9794400at2"/>
<gene>
    <name evidence="4" type="primary">rlmB</name>
    <name evidence="4" type="ORF">CA85_32940</name>
</gene>
<dbReference type="Gene3D" id="3.30.1330.30">
    <property type="match status" value="1"/>
</dbReference>
<dbReference type="EC" id="2.1.1.185" evidence="4"/>
<proteinExistence type="predicted"/>
<organism evidence="4 5">
    <name type="scientific">Allorhodopirellula solitaria</name>
    <dbReference type="NCBI Taxonomy" id="2527987"/>
    <lineage>
        <taxon>Bacteria</taxon>
        <taxon>Pseudomonadati</taxon>
        <taxon>Planctomycetota</taxon>
        <taxon>Planctomycetia</taxon>
        <taxon>Pirellulales</taxon>
        <taxon>Pirellulaceae</taxon>
        <taxon>Allorhodopirellula</taxon>
    </lineage>
</organism>
<keyword evidence="5" id="KW-1185">Reference proteome</keyword>
<dbReference type="GO" id="GO:0006396">
    <property type="term" value="P:RNA processing"/>
    <property type="evidence" value="ECO:0007669"/>
    <property type="project" value="InterPro"/>
</dbReference>
<dbReference type="InterPro" id="IPR029064">
    <property type="entry name" value="Ribosomal_eL30-like_sf"/>
</dbReference>
<dbReference type="InterPro" id="IPR001537">
    <property type="entry name" value="SpoU_MeTrfase"/>
</dbReference>
<dbReference type="PANTHER" id="PTHR43191:SF2">
    <property type="entry name" value="RRNA METHYLTRANSFERASE 3, MITOCHONDRIAL"/>
    <property type="match status" value="1"/>
</dbReference>
<dbReference type="SUPFAM" id="SSF75217">
    <property type="entry name" value="alpha/beta knot"/>
    <property type="match status" value="1"/>
</dbReference>
<dbReference type="AlphaFoldDB" id="A0A5C5XR59"/>
<dbReference type="GO" id="GO:0032259">
    <property type="term" value="P:methylation"/>
    <property type="evidence" value="ECO:0007669"/>
    <property type="project" value="UniProtKB-KW"/>
</dbReference>
<dbReference type="Pfam" id="PF00588">
    <property type="entry name" value="SpoU_methylase"/>
    <property type="match status" value="1"/>
</dbReference>
<dbReference type="PANTHER" id="PTHR43191">
    <property type="entry name" value="RRNA METHYLTRANSFERASE 3"/>
    <property type="match status" value="1"/>
</dbReference>
<reference evidence="4 5" key="1">
    <citation type="submission" date="2019-02" db="EMBL/GenBank/DDBJ databases">
        <title>Deep-cultivation of Planctomycetes and their phenomic and genomic characterization uncovers novel biology.</title>
        <authorList>
            <person name="Wiegand S."/>
            <person name="Jogler M."/>
            <person name="Boedeker C."/>
            <person name="Pinto D."/>
            <person name="Vollmers J."/>
            <person name="Rivas-Marin E."/>
            <person name="Kohn T."/>
            <person name="Peeters S.H."/>
            <person name="Heuer A."/>
            <person name="Rast P."/>
            <person name="Oberbeckmann S."/>
            <person name="Bunk B."/>
            <person name="Jeske O."/>
            <person name="Meyerdierks A."/>
            <person name="Storesund J.E."/>
            <person name="Kallscheuer N."/>
            <person name="Luecker S."/>
            <person name="Lage O.M."/>
            <person name="Pohl T."/>
            <person name="Merkel B.J."/>
            <person name="Hornburger P."/>
            <person name="Mueller R.-W."/>
            <person name="Bruemmer F."/>
            <person name="Labrenz M."/>
            <person name="Spormann A.M."/>
            <person name="Op Den Camp H."/>
            <person name="Overmann J."/>
            <person name="Amann R."/>
            <person name="Jetten M.S.M."/>
            <person name="Mascher T."/>
            <person name="Medema M.H."/>
            <person name="Devos D.P."/>
            <person name="Kaster A.-K."/>
            <person name="Ovreas L."/>
            <person name="Rohde M."/>
            <person name="Galperin M.Y."/>
            <person name="Jogler C."/>
        </authorList>
    </citation>
    <scope>NUCLEOTIDE SEQUENCE [LARGE SCALE GENOMIC DNA]</scope>
    <source>
        <strain evidence="4 5">CA85</strain>
    </source>
</reference>
<dbReference type="EMBL" id="SJPK01000007">
    <property type="protein sequence ID" value="TWT65380.1"/>
    <property type="molecule type" value="Genomic_DNA"/>
</dbReference>
<evidence type="ECO:0000259" key="3">
    <source>
        <dbReference type="Pfam" id="PF00588"/>
    </source>
</evidence>
<dbReference type="RefSeq" id="WP_146392201.1">
    <property type="nucleotide sequence ID" value="NZ_SJPK01000007.1"/>
</dbReference>
<dbReference type="GO" id="GO:0003723">
    <property type="term" value="F:RNA binding"/>
    <property type="evidence" value="ECO:0007669"/>
    <property type="project" value="InterPro"/>
</dbReference>
<name>A0A5C5XR59_9BACT</name>
<keyword evidence="2 4" id="KW-0808">Transferase</keyword>
<dbReference type="Proteomes" id="UP000318053">
    <property type="component" value="Unassembled WGS sequence"/>
</dbReference>
<evidence type="ECO:0000256" key="1">
    <source>
        <dbReference type="ARBA" id="ARBA00022603"/>
    </source>
</evidence>
<feature type="domain" description="tRNA/rRNA methyltransferase SpoU type" evidence="3">
    <location>
        <begin position="122"/>
        <end position="235"/>
    </location>
</feature>
<sequence>MEILRSNQNATIRRLVGLRNNRRRRAAGVVLVDGARETRRAIEAGLVMRGFYEQVDANANPVADGPDWRFLRDHAVETGGHRGVVGDLFSKVCYGEAADRCVAEFKVPGDTLADLPTLGPGLILVLDGVEKPGNVGAVFRTADAAGVAAVLLSDCPSDRFNANAIRGSLGAVFTVPSAAGSQVEIAAFLAREVDEVYAMRVEGSESLYDVSLRSAGTHRRIAVVLGSEADGLGERWQSWPAASSEGEENAAGRPIGGIQLPMAGRVDSLNISVSAAVVAFEAVRQHRNP</sequence>
<dbReference type="InterPro" id="IPR029028">
    <property type="entry name" value="Alpha/beta_knot_MTases"/>
</dbReference>
<dbReference type="Gene3D" id="3.40.1280.10">
    <property type="match status" value="1"/>
</dbReference>